<evidence type="ECO:0000313" key="2">
    <source>
        <dbReference type="Proteomes" id="UP000654345"/>
    </source>
</evidence>
<gene>
    <name evidence="1" type="ORF">KSB_42620</name>
</gene>
<name>A0ABQ3UT66_9CHLR</name>
<dbReference type="Proteomes" id="UP000654345">
    <property type="component" value="Unassembled WGS sequence"/>
</dbReference>
<organism evidence="1 2">
    <name type="scientific">Ktedonobacter robiniae</name>
    <dbReference type="NCBI Taxonomy" id="2778365"/>
    <lineage>
        <taxon>Bacteria</taxon>
        <taxon>Bacillati</taxon>
        <taxon>Chloroflexota</taxon>
        <taxon>Ktedonobacteria</taxon>
        <taxon>Ktedonobacterales</taxon>
        <taxon>Ktedonobacteraceae</taxon>
        <taxon>Ktedonobacter</taxon>
    </lineage>
</organism>
<dbReference type="EMBL" id="BNJG01000002">
    <property type="protein sequence ID" value="GHO55787.1"/>
    <property type="molecule type" value="Genomic_DNA"/>
</dbReference>
<protein>
    <recommendedName>
        <fullName evidence="3">Transposase DDE domain-containing protein</fullName>
    </recommendedName>
</protein>
<keyword evidence="2" id="KW-1185">Reference proteome</keyword>
<reference evidence="1 2" key="1">
    <citation type="journal article" date="2021" name="Int. J. Syst. Evol. Microbiol.">
        <title>Reticulibacter mediterranei gen. nov., sp. nov., within the new family Reticulibacteraceae fam. nov., and Ktedonospora formicarum gen. nov., sp. nov., Ktedonobacter robiniae sp. nov., Dictyobacter formicarum sp. nov. and Dictyobacter arantiisoli sp. nov., belonging to the class Ktedonobacteria.</title>
        <authorList>
            <person name="Yabe S."/>
            <person name="Zheng Y."/>
            <person name="Wang C.M."/>
            <person name="Sakai Y."/>
            <person name="Abe K."/>
            <person name="Yokota A."/>
            <person name="Donadio S."/>
            <person name="Cavaletti L."/>
            <person name="Monciardini P."/>
        </authorList>
    </citation>
    <scope>NUCLEOTIDE SEQUENCE [LARGE SCALE GENOMIC DNA]</scope>
    <source>
        <strain evidence="1 2">SOSP1-30</strain>
    </source>
</reference>
<comment type="caution">
    <text evidence="1">The sequence shown here is derived from an EMBL/GenBank/DDBJ whole genome shotgun (WGS) entry which is preliminary data.</text>
</comment>
<sequence>MTIELAGIRVKMLLLTPFSFSQEFPQQFIKLIKRLVCEILRQFKEVCPQQGVTPFCLEPQKWLRLIFATLTGQLAY</sequence>
<evidence type="ECO:0000313" key="1">
    <source>
        <dbReference type="EMBL" id="GHO55787.1"/>
    </source>
</evidence>
<evidence type="ECO:0008006" key="3">
    <source>
        <dbReference type="Google" id="ProtNLM"/>
    </source>
</evidence>
<proteinExistence type="predicted"/>
<accession>A0ABQ3UT66</accession>